<reference evidence="3" key="1">
    <citation type="submission" date="2016-10" db="EMBL/GenBank/DDBJ databases">
        <authorList>
            <person name="Varghese N."/>
            <person name="Submissions S."/>
        </authorList>
    </citation>
    <scope>NUCLEOTIDE SEQUENCE [LARGE SCALE GENOMIC DNA]</scope>
    <source>
        <strain evidence="3">DSM 25329</strain>
    </source>
</reference>
<feature type="chain" id="PRO_5011443797" evidence="1">
    <location>
        <begin position="29"/>
        <end position="629"/>
    </location>
</feature>
<keyword evidence="1" id="KW-0732">Signal</keyword>
<dbReference type="Proteomes" id="UP000198748">
    <property type="component" value="Unassembled WGS sequence"/>
</dbReference>
<sequence length="629" mass="71993">MIQFVRSRRGNVLFPFLLALCLSTHVHAQTNISGKPGLIYIPTARQTDDAAFQFGYHFNPIHYGFRFNRKNSEGIYFANLTLLPRLEINVNLLRINNEVKRGQKGIGDRQLDIKYLLLKETSKLPSVAIIVSAPFGIDNSLSTNALVASKTLRLGNRFYADVTAGFGSPIHLQRDESEKSNYNILGNLEIIKKKDLAYRYLSGPFGGFNLRFDNKAGFMAEWDSQHFNTGLYATLFKRWTVQAGVLNFDQVTFGTSYALNMLPLPKRLRNYQEAARAKPAKPAPVSEKEKLLNNFENLTIGSDSGKIAYEQRLYRNPYVGMVEMERALPDSNRREFVPLFQGVPIGAYSIGKRIGYRQLAKNEMHLPRFLLNKYKFDFWLQPVFAANFGYREKTLQSNTSLLLQTQFYLWKGMALNAGVLFPITNDMDNRPKIIRPAPLFLNQFLAFGKHFVSASAGYFYNDQYGVNVQYRHHDLSGPWSFGLEGGLTGLYYYTKTGIYYENVDNLLLIADAAYRLSKPDVTLKLSGGRYLAGDEGARFDLIRQFTNAEVGLYIMKTNNGTTAGFNFAVPIPPGKIAQGKKARFRTTDEFRWEYSYTRGFRIGERYRTGYQLDQKLRQYHTDYFNRQRP</sequence>
<proteinExistence type="predicted"/>
<evidence type="ECO:0000256" key="1">
    <source>
        <dbReference type="SAM" id="SignalP"/>
    </source>
</evidence>
<name>A0A1G7YGW9_9BACT</name>
<dbReference type="STRING" id="659014.SAMN04487996_1269"/>
<dbReference type="InterPro" id="IPR010344">
    <property type="entry name" value="YbjH"/>
</dbReference>
<protein>
    <submittedName>
        <fullName evidence="2">Exopolysaccharide biosynthesis protein YbjH</fullName>
    </submittedName>
</protein>
<keyword evidence="3" id="KW-1185">Reference proteome</keyword>
<evidence type="ECO:0000313" key="2">
    <source>
        <dbReference type="EMBL" id="SDG95120.1"/>
    </source>
</evidence>
<feature type="signal peptide" evidence="1">
    <location>
        <begin position="1"/>
        <end position="28"/>
    </location>
</feature>
<dbReference type="RefSeq" id="WP_143016984.1">
    <property type="nucleotide sequence ID" value="NZ_FNAN01000026.1"/>
</dbReference>
<evidence type="ECO:0000313" key="3">
    <source>
        <dbReference type="Proteomes" id="UP000198748"/>
    </source>
</evidence>
<dbReference type="EMBL" id="FNAN01000026">
    <property type="protein sequence ID" value="SDG95120.1"/>
    <property type="molecule type" value="Genomic_DNA"/>
</dbReference>
<gene>
    <name evidence="2" type="ORF">SAMN04487996_1269</name>
</gene>
<dbReference type="Pfam" id="PF06082">
    <property type="entry name" value="YjbH"/>
    <property type="match status" value="2"/>
</dbReference>
<organism evidence="2 3">
    <name type="scientific">Dyadobacter soli</name>
    <dbReference type="NCBI Taxonomy" id="659014"/>
    <lineage>
        <taxon>Bacteria</taxon>
        <taxon>Pseudomonadati</taxon>
        <taxon>Bacteroidota</taxon>
        <taxon>Cytophagia</taxon>
        <taxon>Cytophagales</taxon>
        <taxon>Spirosomataceae</taxon>
        <taxon>Dyadobacter</taxon>
    </lineage>
</organism>
<accession>A0A1G7YGW9</accession>
<dbReference type="AlphaFoldDB" id="A0A1G7YGW9"/>
<dbReference type="OrthoDB" id="928790at2"/>